<gene>
    <name evidence="2" type="ORF">NB640_09070</name>
</gene>
<sequence length="166" mass="18892">MRGFLYALMLLTAVLATGCANKYATPLPPGSTEAEVIARHGQPTARYQEGDITLMEYASGYWAQYAFFATMDANGHLVKWEQVLTDEKFNTLEVGKATRTDLLKTIGHPAEITRIYKHNYEVWTYRYKKALSWDFVMHFMFDPDNPNSTVKMKESGIDIMYDPGGD</sequence>
<evidence type="ECO:0000256" key="1">
    <source>
        <dbReference type="SAM" id="SignalP"/>
    </source>
</evidence>
<feature type="signal peptide" evidence="1">
    <location>
        <begin position="1"/>
        <end position="22"/>
    </location>
</feature>
<evidence type="ECO:0000313" key="3">
    <source>
        <dbReference type="Proteomes" id="UP001156215"/>
    </source>
</evidence>
<accession>A0A9E9LYT4</accession>
<organism evidence="2 3">
    <name type="scientific">Oxalobacter vibrioformis</name>
    <dbReference type="NCBI Taxonomy" id="933080"/>
    <lineage>
        <taxon>Bacteria</taxon>
        <taxon>Pseudomonadati</taxon>
        <taxon>Pseudomonadota</taxon>
        <taxon>Betaproteobacteria</taxon>
        <taxon>Burkholderiales</taxon>
        <taxon>Oxalobacteraceae</taxon>
        <taxon>Oxalobacter</taxon>
    </lineage>
</organism>
<proteinExistence type="predicted"/>
<protein>
    <recommendedName>
        <fullName evidence="4">Lipoprotein</fullName>
    </recommendedName>
</protein>
<evidence type="ECO:0008006" key="4">
    <source>
        <dbReference type="Google" id="ProtNLM"/>
    </source>
</evidence>
<keyword evidence="3" id="KW-1185">Reference proteome</keyword>
<evidence type="ECO:0000313" key="2">
    <source>
        <dbReference type="EMBL" id="WAW09398.1"/>
    </source>
</evidence>
<dbReference type="RefSeq" id="WP_269308395.1">
    <property type="nucleotide sequence ID" value="NZ_CP098242.1"/>
</dbReference>
<feature type="chain" id="PRO_5039461542" description="Lipoprotein" evidence="1">
    <location>
        <begin position="23"/>
        <end position="166"/>
    </location>
</feature>
<keyword evidence="1" id="KW-0732">Signal</keyword>
<dbReference type="EMBL" id="CP098242">
    <property type="protein sequence ID" value="WAW09398.1"/>
    <property type="molecule type" value="Genomic_DNA"/>
</dbReference>
<name>A0A9E9LYT4_9BURK</name>
<dbReference type="Proteomes" id="UP001156215">
    <property type="component" value="Chromosome"/>
</dbReference>
<dbReference type="PROSITE" id="PS51257">
    <property type="entry name" value="PROKAR_LIPOPROTEIN"/>
    <property type="match status" value="1"/>
</dbReference>
<dbReference type="AlphaFoldDB" id="A0A9E9LYT4"/>
<dbReference type="KEGG" id="ovb:NB640_09070"/>
<reference evidence="2" key="1">
    <citation type="journal article" date="2022" name="Front. Microbiol.">
        <title>New perspectives on an old grouping: The genomic and phenotypic variability of Oxalobacter formigenes and the implications for calcium oxalate stone prevention.</title>
        <authorList>
            <person name="Chmiel J.A."/>
            <person name="Carr C."/>
            <person name="Stuivenberg G.A."/>
            <person name="Venema R."/>
            <person name="Chanyi R.M."/>
            <person name="Al K.F."/>
            <person name="Giguere D."/>
            <person name="Say H."/>
            <person name="Akouris P.P."/>
            <person name="Dominguez Romero S.A."/>
            <person name="Kwong A."/>
            <person name="Tai V."/>
            <person name="Koval S.F."/>
            <person name="Razvi H."/>
            <person name="Bjazevic J."/>
            <person name="Burton J.P."/>
        </authorList>
    </citation>
    <scope>NUCLEOTIDE SEQUENCE</scope>
    <source>
        <strain evidence="2">WoOx3</strain>
    </source>
</reference>